<evidence type="ECO:0008006" key="3">
    <source>
        <dbReference type="Google" id="ProtNLM"/>
    </source>
</evidence>
<dbReference type="Proteomes" id="UP001596414">
    <property type="component" value="Unassembled WGS sequence"/>
</dbReference>
<comment type="caution">
    <text evidence="1">The sequence shown here is derived from an EMBL/GenBank/DDBJ whole genome shotgun (WGS) entry which is preliminary data.</text>
</comment>
<dbReference type="InterPro" id="IPR036866">
    <property type="entry name" value="RibonucZ/Hydroxyglut_hydro"/>
</dbReference>
<dbReference type="AlphaFoldDB" id="A0ABD5XBJ7"/>
<sequence>MKASDSATDWKKIDRFDDGIGWIAYPDETMQRASHAITDGDDVWLVDPVDADGIDDLLAEYGEVAGVIILLDRHKRDTAALARRHDVSVWIPTFMESVAQEIDAPVERFRHDLADTRFAVHELINNRFWTEAVLHDPDSGSLVVPEAVGTTSYFRTHTEDLGVHPMLRMTPPRKLTRLEANSIRVGHGSGINKATTEQLHSAVDGARRRAPHLVYKNVKNMVFS</sequence>
<name>A0ABD5XBJ7_9EURY</name>
<reference evidence="1 2" key="1">
    <citation type="journal article" date="2014" name="Int. J. Syst. Evol. Microbiol.">
        <title>Complete genome sequence of Corynebacterium casei LMG S-19264T (=DSM 44701T), isolated from a smear-ripened cheese.</title>
        <authorList>
            <consortium name="US DOE Joint Genome Institute (JGI-PGF)"/>
            <person name="Walter F."/>
            <person name="Albersmeier A."/>
            <person name="Kalinowski J."/>
            <person name="Ruckert C."/>
        </authorList>
    </citation>
    <scope>NUCLEOTIDE SEQUENCE [LARGE SCALE GENOMIC DNA]</scope>
    <source>
        <strain evidence="1 2">CGMCC 4.7215</strain>
    </source>
</reference>
<dbReference type="Gene3D" id="3.60.15.10">
    <property type="entry name" value="Ribonuclease Z/Hydroxyacylglutathione hydrolase-like"/>
    <property type="match status" value="1"/>
</dbReference>
<accession>A0ABD5XBJ7</accession>
<evidence type="ECO:0000313" key="2">
    <source>
        <dbReference type="Proteomes" id="UP001596414"/>
    </source>
</evidence>
<dbReference type="EMBL" id="JBHSZQ010000047">
    <property type="protein sequence ID" value="MFC7126919.1"/>
    <property type="molecule type" value="Genomic_DNA"/>
</dbReference>
<gene>
    <name evidence="1" type="ORF">ACFQJ7_12950</name>
</gene>
<protein>
    <recommendedName>
        <fullName evidence="3">Metallo-beta-lactamase superfamily protein</fullName>
    </recommendedName>
</protein>
<dbReference type="SUPFAM" id="SSF56281">
    <property type="entry name" value="Metallo-hydrolase/oxidoreductase"/>
    <property type="match status" value="1"/>
</dbReference>
<proteinExistence type="predicted"/>
<evidence type="ECO:0000313" key="1">
    <source>
        <dbReference type="EMBL" id="MFC7126919.1"/>
    </source>
</evidence>
<organism evidence="1 2">
    <name type="scientific">Halovenus rubra</name>
    <dbReference type="NCBI Taxonomy" id="869890"/>
    <lineage>
        <taxon>Archaea</taxon>
        <taxon>Methanobacteriati</taxon>
        <taxon>Methanobacteriota</taxon>
        <taxon>Stenosarchaea group</taxon>
        <taxon>Halobacteria</taxon>
        <taxon>Halobacteriales</taxon>
        <taxon>Haloarculaceae</taxon>
        <taxon>Halovenus</taxon>
    </lineage>
</organism>
<dbReference type="RefSeq" id="WP_267637237.1">
    <property type="nucleotide sequence ID" value="NZ_JAODIY010000009.1"/>
</dbReference>